<evidence type="ECO:0000313" key="2">
    <source>
        <dbReference type="EMBL" id="MFD2568654.1"/>
    </source>
</evidence>
<feature type="transmembrane region" description="Helical" evidence="1">
    <location>
        <begin position="86"/>
        <end position="105"/>
    </location>
</feature>
<evidence type="ECO:0000313" key="3">
    <source>
        <dbReference type="Proteomes" id="UP001597508"/>
    </source>
</evidence>
<sequence length="106" mass="12244">MKSQRRNQAHNSFSYFGAGNMREVFNRKPKPVFQKIRKIYGEQLAGGAGTISKNNHNKFTKEEKVQIQKKVAAIILEQDLKRVNYYTFYFLSALVAVITVIALMSW</sequence>
<keyword evidence="1" id="KW-0812">Transmembrane</keyword>
<proteinExistence type="predicted"/>
<keyword evidence="1" id="KW-1133">Transmembrane helix</keyword>
<dbReference type="EMBL" id="JBHULH010000012">
    <property type="protein sequence ID" value="MFD2568654.1"/>
    <property type="molecule type" value="Genomic_DNA"/>
</dbReference>
<dbReference type="RefSeq" id="WP_379667361.1">
    <property type="nucleotide sequence ID" value="NZ_JBHULH010000012.1"/>
</dbReference>
<comment type="caution">
    <text evidence="2">The sequence shown here is derived from an EMBL/GenBank/DDBJ whole genome shotgun (WGS) entry which is preliminary data.</text>
</comment>
<keyword evidence="1" id="KW-0472">Membrane</keyword>
<evidence type="ECO:0008006" key="4">
    <source>
        <dbReference type="Google" id="ProtNLM"/>
    </source>
</evidence>
<reference evidence="3" key="1">
    <citation type="journal article" date="2019" name="Int. J. Syst. Evol. Microbiol.">
        <title>The Global Catalogue of Microorganisms (GCM) 10K type strain sequencing project: providing services to taxonomists for standard genome sequencing and annotation.</title>
        <authorList>
            <consortium name="The Broad Institute Genomics Platform"/>
            <consortium name="The Broad Institute Genome Sequencing Center for Infectious Disease"/>
            <person name="Wu L."/>
            <person name="Ma J."/>
        </authorList>
    </citation>
    <scope>NUCLEOTIDE SEQUENCE [LARGE SCALE GENOMIC DNA]</scope>
    <source>
        <strain evidence="3">KCTC 52127</strain>
    </source>
</reference>
<accession>A0ABW5LWQ1</accession>
<evidence type="ECO:0000256" key="1">
    <source>
        <dbReference type="SAM" id="Phobius"/>
    </source>
</evidence>
<protein>
    <recommendedName>
        <fullName evidence="4">Riboflavin synthase subunit beta</fullName>
    </recommendedName>
</protein>
<name>A0ABW5LWQ1_9FLAO</name>
<gene>
    <name evidence="2" type="ORF">ACFSRZ_14855</name>
</gene>
<organism evidence="2 3">
    <name type="scientific">Pseudotenacibaculum haliotis</name>
    <dbReference type="NCBI Taxonomy" id="1862138"/>
    <lineage>
        <taxon>Bacteria</taxon>
        <taxon>Pseudomonadati</taxon>
        <taxon>Bacteroidota</taxon>
        <taxon>Flavobacteriia</taxon>
        <taxon>Flavobacteriales</taxon>
        <taxon>Flavobacteriaceae</taxon>
        <taxon>Pseudotenacibaculum</taxon>
    </lineage>
</organism>
<keyword evidence="3" id="KW-1185">Reference proteome</keyword>
<dbReference type="Proteomes" id="UP001597508">
    <property type="component" value="Unassembled WGS sequence"/>
</dbReference>